<name>A0A9N9BYG7_FUNMO</name>
<evidence type="ECO:0000313" key="2">
    <source>
        <dbReference type="Proteomes" id="UP000789375"/>
    </source>
</evidence>
<dbReference type="Proteomes" id="UP000789375">
    <property type="component" value="Unassembled WGS sequence"/>
</dbReference>
<keyword evidence="2" id="KW-1185">Reference proteome</keyword>
<sequence length="464" mass="53960">MPRQLPADCLNEIFEILEDKATLHSCLFVNRLWSEVSVRILWRKIWNYNTLIDCLPKESKETLYNNEIITKPSLKPPLFNYVSFLRRLSIDEIVRKISSILRNHHPFASESLIDIKFAIIIQEIFKMFMSRISLKILVIRSSNISNITFSFYPGAIDCLKNLSAFGCCSDICSEFFHQLSQICRNVQSLSFTLKSVISNGLTELISVQQNLKSIKIYQSYLCKSLKRIIPFLAKHSNTLTKVNINGVYDESLLFLVNLENLQELILYHYNDCYEDFKTLQHVVFPHLRILRLKHQSINPVYLIKFLENNGNTLEKFRFINNNNSINLAVGKFCSNLKLLCTNFMRNEAETLIGVLSNCHRLEGIEVLCGDSYLNEIELFKIVAKYSPKPFYKLTLHLYKTHSKLLTKELESFFTSWKDRTPQKPLNFTINAAQAVNNLDFKKQNMKVIEKFVKLGVIKNFTMSD</sequence>
<dbReference type="InterPro" id="IPR032675">
    <property type="entry name" value="LRR_dom_sf"/>
</dbReference>
<evidence type="ECO:0000313" key="1">
    <source>
        <dbReference type="EMBL" id="CAG8580029.1"/>
    </source>
</evidence>
<dbReference type="EMBL" id="CAJVPP010001944">
    <property type="protein sequence ID" value="CAG8580029.1"/>
    <property type="molecule type" value="Genomic_DNA"/>
</dbReference>
<dbReference type="Gene3D" id="3.80.10.10">
    <property type="entry name" value="Ribonuclease Inhibitor"/>
    <property type="match status" value="1"/>
</dbReference>
<gene>
    <name evidence="1" type="ORF">FMOSSE_LOCUS7901</name>
</gene>
<organism evidence="1 2">
    <name type="scientific">Funneliformis mosseae</name>
    <name type="common">Endomycorrhizal fungus</name>
    <name type="synonym">Glomus mosseae</name>
    <dbReference type="NCBI Taxonomy" id="27381"/>
    <lineage>
        <taxon>Eukaryota</taxon>
        <taxon>Fungi</taxon>
        <taxon>Fungi incertae sedis</taxon>
        <taxon>Mucoromycota</taxon>
        <taxon>Glomeromycotina</taxon>
        <taxon>Glomeromycetes</taxon>
        <taxon>Glomerales</taxon>
        <taxon>Glomeraceae</taxon>
        <taxon>Funneliformis</taxon>
    </lineage>
</organism>
<reference evidence="1" key="1">
    <citation type="submission" date="2021-06" db="EMBL/GenBank/DDBJ databases">
        <authorList>
            <person name="Kallberg Y."/>
            <person name="Tangrot J."/>
            <person name="Rosling A."/>
        </authorList>
    </citation>
    <scope>NUCLEOTIDE SEQUENCE</scope>
    <source>
        <strain evidence="1">87-6 pot B 2015</strain>
    </source>
</reference>
<proteinExistence type="predicted"/>
<protein>
    <submittedName>
        <fullName evidence="1">10023_t:CDS:1</fullName>
    </submittedName>
</protein>
<comment type="caution">
    <text evidence="1">The sequence shown here is derived from an EMBL/GenBank/DDBJ whole genome shotgun (WGS) entry which is preliminary data.</text>
</comment>
<dbReference type="AlphaFoldDB" id="A0A9N9BYG7"/>
<dbReference type="SUPFAM" id="SSF52047">
    <property type="entry name" value="RNI-like"/>
    <property type="match status" value="1"/>
</dbReference>
<accession>A0A9N9BYG7</accession>